<dbReference type="EMBL" id="BDGG01000010">
    <property type="protein sequence ID" value="GAV04231.1"/>
    <property type="molecule type" value="Genomic_DNA"/>
</dbReference>
<evidence type="ECO:0000259" key="10">
    <source>
        <dbReference type="PROSITE" id="PS51309"/>
    </source>
</evidence>
<evidence type="ECO:0000313" key="11">
    <source>
        <dbReference type="EMBL" id="GAV04231.1"/>
    </source>
</evidence>
<comment type="similarity">
    <text evidence="2 7">Belongs to the polyadenylate-binding protein type-1 family.</text>
</comment>
<feature type="compositionally biased region" description="Gly residues" evidence="8">
    <location>
        <begin position="502"/>
        <end position="519"/>
    </location>
</feature>
<reference evidence="11 12" key="1">
    <citation type="journal article" date="2016" name="Nat. Commun.">
        <title>Extremotolerant tardigrade genome and improved radiotolerance of human cultured cells by tardigrade-unique protein.</title>
        <authorList>
            <person name="Hashimoto T."/>
            <person name="Horikawa D.D."/>
            <person name="Saito Y."/>
            <person name="Kuwahara H."/>
            <person name="Kozuka-Hata H."/>
            <person name="Shin-I T."/>
            <person name="Minakuchi Y."/>
            <person name="Ohishi K."/>
            <person name="Motoyama A."/>
            <person name="Aizu T."/>
            <person name="Enomoto A."/>
            <person name="Kondo K."/>
            <person name="Tanaka S."/>
            <person name="Hara Y."/>
            <person name="Koshikawa S."/>
            <person name="Sagara H."/>
            <person name="Miura T."/>
            <person name="Yokobori S."/>
            <person name="Miyagawa K."/>
            <person name="Suzuki Y."/>
            <person name="Kubo T."/>
            <person name="Oyama M."/>
            <person name="Kohara Y."/>
            <person name="Fujiyama A."/>
            <person name="Arakawa K."/>
            <person name="Katayama T."/>
            <person name="Toyoda A."/>
            <person name="Kunieda T."/>
        </authorList>
    </citation>
    <scope>NUCLEOTIDE SEQUENCE [LARGE SCALE GENOMIC DNA]</scope>
    <source>
        <strain evidence="11 12">YOKOZUNA-1</strain>
    </source>
</reference>
<proteinExistence type="inferred from homology"/>
<dbReference type="Gene3D" id="1.10.1900.10">
    <property type="entry name" value="c-terminal domain of poly(a) binding protein"/>
    <property type="match status" value="1"/>
</dbReference>
<dbReference type="InterPro" id="IPR034364">
    <property type="entry name" value="PABP_RRM1"/>
</dbReference>
<keyword evidence="4" id="KW-0677">Repeat</keyword>
<protein>
    <recommendedName>
        <fullName evidence="7">Polyadenylate-binding protein</fullName>
        <shortName evidence="7">PABP</shortName>
    </recommendedName>
</protein>
<dbReference type="InterPro" id="IPR003954">
    <property type="entry name" value="RRM_euk-type"/>
</dbReference>
<dbReference type="InterPro" id="IPR006515">
    <property type="entry name" value="PABP_1234"/>
</dbReference>
<comment type="caution">
    <text evidence="11">The sequence shown here is derived from an EMBL/GenBank/DDBJ whole genome shotgun (WGS) entry which is preliminary data.</text>
</comment>
<organism evidence="11 12">
    <name type="scientific">Ramazzottius varieornatus</name>
    <name type="common">Water bear</name>
    <name type="synonym">Tardigrade</name>
    <dbReference type="NCBI Taxonomy" id="947166"/>
    <lineage>
        <taxon>Eukaryota</taxon>
        <taxon>Metazoa</taxon>
        <taxon>Ecdysozoa</taxon>
        <taxon>Tardigrada</taxon>
        <taxon>Eutardigrada</taxon>
        <taxon>Parachela</taxon>
        <taxon>Hypsibioidea</taxon>
        <taxon>Ramazzottiidae</taxon>
        <taxon>Ramazzottius</taxon>
    </lineage>
</organism>
<evidence type="ECO:0000256" key="3">
    <source>
        <dbReference type="ARBA" id="ARBA00022490"/>
    </source>
</evidence>
<dbReference type="SMART" id="SM00360">
    <property type="entry name" value="RRM"/>
    <property type="match status" value="4"/>
</dbReference>
<accession>A0A1D1VTE2</accession>
<feature type="compositionally biased region" description="Low complexity" evidence="8">
    <location>
        <begin position="488"/>
        <end position="501"/>
    </location>
</feature>
<dbReference type="InterPro" id="IPR012677">
    <property type="entry name" value="Nucleotide-bd_a/b_plait_sf"/>
</dbReference>
<comment type="function">
    <text evidence="7">Binds the poly(A) tail of mRNA.</text>
</comment>
<dbReference type="CDD" id="cd12378">
    <property type="entry name" value="RRM1_I_PABPs"/>
    <property type="match status" value="1"/>
</dbReference>
<dbReference type="STRING" id="947166.A0A1D1VTE2"/>
<dbReference type="FunFam" id="3.30.70.330:FF:000003">
    <property type="entry name" value="Polyadenylate-binding protein"/>
    <property type="match status" value="1"/>
</dbReference>
<dbReference type="GO" id="GO:0003723">
    <property type="term" value="F:RNA binding"/>
    <property type="evidence" value="ECO:0007669"/>
    <property type="project" value="UniProtKB-UniRule"/>
</dbReference>
<dbReference type="SUPFAM" id="SSF63570">
    <property type="entry name" value="PABC (PABP) domain"/>
    <property type="match status" value="1"/>
</dbReference>
<feature type="domain" description="RRM" evidence="9">
    <location>
        <begin position="99"/>
        <end position="176"/>
    </location>
</feature>
<evidence type="ECO:0000313" key="12">
    <source>
        <dbReference type="Proteomes" id="UP000186922"/>
    </source>
</evidence>
<dbReference type="PANTHER" id="PTHR24012">
    <property type="entry name" value="RNA BINDING PROTEIN"/>
    <property type="match status" value="1"/>
</dbReference>
<dbReference type="FunFam" id="3.30.70.330:FF:000091">
    <property type="entry name" value="Polyadenylate-binding protein"/>
    <property type="match status" value="1"/>
</dbReference>
<feature type="region of interest" description="Disordered" evidence="8">
    <location>
        <begin position="450"/>
        <end position="558"/>
    </location>
</feature>
<evidence type="ECO:0000256" key="1">
    <source>
        <dbReference type="ARBA" id="ARBA00004496"/>
    </source>
</evidence>
<dbReference type="PROSITE" id="PS51309">
    <property type="entry name" value="PABC"/>
    <property type="match status" value="1"/>
</dbReference>
<feature type="compositionally biased region" description="Low complexity" evidence="8">
    <location>
        <begin position="664"/>
        <end position="685"/>
    </location>
</feature>
<dbReference type="Proteomes" id="UP000186922">
    <property type="component" value="Unassembled WGS sequence"/>
</dbReference>
<feature type="compositionally biased region" description="Gly residues" evidence="8">
    <location>
        <begin position="468"/>
        <end position="487"/>
    </location>
</feature>
<dbReference type="Pfam" id="PF00658">
    <property type="entry name" value="MLLE"/>
    <property type="match status" value="1"/>
</dbReference>
<feature type="domain" description="PABC" evidence="10">
    <location>
        <begin position="585"/>
        <end position="662"/>
    </location>
</feature>
<dbReference type="SUPFAM" id="SSF54928">
    <property type="entry name" value="RNA-binding domain, RBD"/>
    <property type="match status" value="2"/>
</dbReference>
<evidence type="ECO:0000256" key="4">
    <source>
        <dbReference type="ARBA" id="ARBA00022737"/>
    </source>
</evidence>
<dbReference type="SMART" id="SM00361">
    <property type="entry name" value="RRM_1"/>
    <property type="match status" value="3"/>
</dbReference>
<feature type="compositionally biased region" description="Low complexity" evidence="8">
    <location>
        <begin position="520"/>
        <end position="535"/>
    </location>
</feature>
<keyword evidence="12" id="KW-1185">Reference proteome</keyword>
<sequence>MNPSGPNYPLASLYVGDLHPDITEAMLFEKFSSAGSVLSIRVCRDMMTRRSLGYAYVNFQVPADAERAMETMNYDILKGRPVRIMWSQRDPSLRRSGFGNIFIKNLDKMIDNKSMYDTFSGFGNILSCKVAQDENGASRGYAFVHFETEASAQNAIEKVNGMLLNGKKVFVGKFVPRSERVENPSSPRTFTNVYVKNLPKDVDDDKLQAMFEKYGKITSHKVMVDDQNVSRGFGFVSFEAPESAEHAVNELNNSTEHGGTVPLYVGRAQKRTERQLELRRQFEDKKKERQNRYMGVNLYVKNLDENIDDEQLKKEFNHLGQINSAKVMKENGRSKGFGFVCFNAPEEASKALAEMNGKIINGKPLYVAMAQRKDERRNVMAQQINMRYVPQPFARGPQGLAGPQGMFPGMAAGIGHPMQPPFLYNMPQQRGYFPAAAQLGQMGQMGPMMGQRPRWNNQGQFGGPRQSGQGGPGGYGQPMQQGMGGPQQGYRQQQGVQRMPRGGAGMGGAPRGAGMGQMGQMGQQQGGPNMMQQQQVRQNGMPQGQASGQPGMRTGAPTFRAGGGPMVPNARPAAPATQTATHQSVSGIDPSILANANPKEQKQILGEKLFPLIDKVYPDYAGKVTGMLLEIDNSELLLMLEHPDQLKSKVDEAVQVLESHLKSAPGGRPGAAAGQGQTAQQAGAGDVKQEAK</sequence>
<dbReference type="SMART" id="SM00517">
    <property type="entry name" value="PolyA"/>
    <property type="match status" value="1"/>
</dbReference>
<dbReference type="GO" id="GO:0005737">
    <property type="term" value="C:cytoplasm"/>
    <property type="evidence" value="ECO:0007669"/>
    <property type="project" value="UniProtKB-SubCell"/>
</dbReference>
<evidence type="ECO:0000256" key="8">
    <source>
        <dbReference type="SAM" id="MobiDB-lite"/>
    </source>
</evidence>
<evidence type="ECO:0000256" key="6">
    <source>
        <dbReference type="PROSITE-ProRule" id="PRU00176"/>
    </source>
</evidence>
<dbReference type="NCBIfam" id="TIGR01628">
    <property type="entry name" value="PABP-1234"/>
    <property type="match status" value="1"/>
</dbReference>
<keyword evidence="5 6" id="KW-0694">RNA-binding</keyword>
<keyword evidence="3 7" id="KW-0963">Cytoplasm</keyword>
<comment type="subcellular location">
    <subcellularLocation>
        <location evidence="1 7">Cytoplasm</location>
    </subcellularLocation>
</comment>
<evidence type="ECO:0000256" key="7">
    <source>
        <dbReference type="RuleBase" id="RU362004"/>
    </source>
</evidence>
<dbReference type="InterPro" id="IPR002004">
    <property type="entry name" value="PABP_HYD_C"/>
</dbReference>
<feature type="domain" description="RRM" evidence="9">
    <location>
        <begin position="296"/>
        <end position="372"/>
    </location>
</feature>
<dbReference type="PROSITE" id="PS50102">
    <property type="entry name" value="RRM"/>
    <property type="match status" value="4"/>
</dbReference>
<feature type="domain" description="RRM" evidence="9">
    <location>
        <begin position="191"/>
        <end position="270"/>
    </location>
</feature>
<dbReference type="CDD" id="cd12380">
    <property type="entry name" value="RRM3_I_PABPs"/>
    <property type="match status" value="1"/>
</dbReference>
<dbReference type="CDD" id="cd12381">
    <property type="entry name" value="RRM4_I_PABPs"/>
    <property type="match status" value="1"/>
</dbReference>
<feature type="region of interest" description="Disordered" evidence="8">
    <location>
        <begin position="659"/>
        <end position="692"/>
    </location>
</feature>
<dbReference type="InterPro" id="IPR035979">
    <property type="entry name" value="RBD_domain_sf"/>
</dbReference>
<name>A0A1D1VTE2_RAMVA</name>
<evidence type="ECO:0000256" key="5">
    <source>
        <dbReference type="ARBA" id="ARBA00022884"/>
    </source>
</evidence>
<feature type="domain" description="RRM" evidence="9">
    <location>
        <begin position="11"/>
        <end position="89"/>
    </location>
</feature>
<dbReference type="OrthoDB" id="19742at2759"/>
<evidence type="ECO:0000256" key="2">
    <source>
        <dbReference type="ARBA" id="ARBA00008557"/>
    </source>
</evidence>
<dbReference type="Pfam" id="PF00076">
    <property type="entry name" value="RRM_1"/>
    <property type="match status" value="4"/>
</dbReference>
<dbReference type="FunFam" id="3.30.70.330:FF:000021">
    <property type="entry name" value="Polyadenylate-binding protein"/>
    <property type="match status" value="1"/>
</dbReference>
<dbReference type="CDD" id="cd12379">
    <property type="entry name" value="RRM2_I_PABPs"/>
    <property type="match status" value="1"/>
</dbReference>
<dbReference type="InterPro" id="IPR000504">
    <property type="entry name" value="RRM_dom"/>
</dbReference>
<dbReference type="FunFam" id="1.10.1900.10:FF:000006">
    <property type="entry name" value="Polyadenylate-binding protein"/>
    <property type="match status" value="1"/>
</dbReference>
<dbReference type="Gene3D" id="3.30.70.330">
    <property type="match status" value="4"/>
</dbReference>
<gene>
    <name evidence="11" type="primary">RvY_14542-1</name>
    <name evidence="11" type="synonym">RvY_14542.1</name>
    <name evidence="11" type="ORF">RvY_14542</name>
</gene>
<dbReference type="InterPro" id="IPR045305">
    <property type="entry name" value="RRM2_I_PABPs"/>
</dbReference>
<feature type="compositionally biased region" description="Polar residues" evidence="8">
    <location>
        <begin position="536"/>
        <end position="548"/>
    </location>
</feature>
<dbReference type="InterPro" id="IPR036053">
    <property type="entry name" value="PABP-dom"/>
</dbReference>
<evidence type="ECO:0000259" key="9">
    <source>
        <dbReference type="PROSITE" id="PS50102"/>
    </source>
</evidence>
<dbReference type="AlphaFoldDB" id="A0A1D1VTE2"/>